<evidence type="ECO:0000313" key="3">
    <source>
        <dbReference type="RefSeq" id="XP_042619683.1"/>
    </source>
</evidence>
<feature type="compositionally biased region" description="Low complexity" evidence="2">
    <location>
        <begin position="97"/>
        <end position="108"/>
    </location>
</feature>
<protein>
    <submittedName>
        <fullName evidence="3">Uncharacterized protein LOC109089446 isoform X1</fullName>
    </submittedName>
</protein>
<proteinExistence type="predicted"/>
<feature type="coiled-coil region" evidence="1">
    <location>
        <begin position="168"/>
        <end position="202"/>
    </location>
</feature>
<sequence length="211" mass="23748">MSGQKRTWQQVKIKYKNILQAAIKKKNHISGTGGGPPTQDFTTAEELALDLNKGKPVIEGIQGGTATDSGPARDTGLFIQVDGNTLTLLEPPDYNSSREATSTAAECTSADDETVSLDSRRLEDPDIGQPDKQPRNISSQTVRYLYTTHLKRQIELTEVKIDVKKRKLQDMDLEMQIKRNTLRKLELEIQKLEREVSDFSSYCNHDCNTMY</sequence>
<dbReference type="OrthoDB" id="3066195at2759"/>
<keyword evidence="1" id="KW-0175">Coiled coil</keyword>
<accession>A0A9Q9YGC3</accession>
<dbReference type="RefSeq" id="XP_042619683.1">
    <property type="nucleotide sequence ID" value="XM_042763749.1"/>
</dbReference>
<name>A0A9Q9YGC3_CYPCA</name>
<dbReference type="KEGG" id="ccar:109089446"/>
<evidence type="ECO:0000256" key="1">
    <source>
        <dbReference type="SAM" id="Coils"/>
    </source>
</evidence>
<dbReference type="GeneID" id="109089446"/>
<feature type="region of interest" description="Disordered" evidence="2">
    <location>
        <begin position="90"/>
        <end position="138"/>
    </location>
</feature>
<dbReference type="Proteomes" id="UP001155660">
    <property type="component" value="Chromosome A9"/>
</dbReference>
<gene>
    <name evidence="3" type="primary">LOC109089446</name>
</gene>
<reference evidence="3" key="1">
    <citation type="submission" date="2025-08" db="UniProtKB">
        <authorList>
            <consortium name="RefSeq"/>
        </authorList>
    </citation>
    <scope>IDENTIFICATION</scope>
    <source>
        <tissue evidence="3">Muscle</tissue>
    </source>
</reference>
<dbReference type="AlphaFoldDB" id="A0A9Q9YGC3"/>
<evidence type="ECO:0000256" key="2">
    <source>
        <dbReference type="SAM" id="MobiDB-lite"/>
    </source>
</evidence>
<organism evidence="3">
    <name type="scientific">Cyprinus carpio</name>
    <name type="common">Common carp</name>
    <dbReference type="NCBI Taxonomy" id="7962"/>
    <lineage>
        <taxon>Eukaryota</taxon>
        <taxon>Metazoa</taxon>
        <taxon>Chordata</taxon>
        <taxon>Craniata</taxon>
        <taxon>Vertebrata</taxon>
        <taxon>Euteleostomi</taxon>
        <taxon>Actinopterygii</taxon>
        <taxon>Neopterygii</taxon>
        <taxon>Teleostei</taxon>
        <taxon>Ostariophysi</taxon>
        <taxon>Cypriniformes</taxon>
        <taxon>Cyprinidae</taxon>
        <taxon>Cyprininae</taxon>
        <taxon>Cyprinus</taxon>
    </lineage>
</organism>